<dbReference type="Pfam" id="PF03466">
    <property type="entry name" value="LysR_substrate"/>
    <property type="match status" value="1"/>
</dbReference>
<reference evidence="7 8" key="1">
    <citation type="submission" date="2023-11" db="EMBL/GenBank/DDBJ databases">
        <title>Arctic aerobic anoxygenic photoheterotroph Sediminicoccus rosea KRV36 adapts its photosynthesis to long days of polar summer.</title>
        <authorList>
            <person name="Tomasch J."/>
            <person name="Kopejtka K."/>
            <person name="Bily T."/>
            <person name="Gardiner A.T."/>
            <person name="Gardian Z."/>
            <person name="Shivaramu S."/>
            <person name="Koblizek M."/>
            <person name="Engelhardt F."/>
            <person name="Kaftan D."/>
        </authorList>
    </citation>
    <scope>NUCLEOTIDE SEQUENCE [LARGE SCALE GENOMIC DNA]</scope>
    <source>
        <strain evidence="7 8">R-30</strain>
    </source>
</reference>
<evidence type="ECO:0000256" key="1">
    <source>
        <dbReference type="ARBA" id="ARBA00009437"/>
    </source>
</evidence>
<dbReference type="InterPro" id="IPR036388">
    <property type="entry name" value="WH-like_DNA-bd_sf"/>
</dbReference>
<evidence type="ECO:0000256" key="5">
    <source>
        <dbReference type="ARBA" id="ARBA00023163"/>
    </source>
</evidence>
<dbReference type="PANTHER" id="PTHR30346">
    <property type="entry name" value="TRANSCRIPTIONAL DUAL REGULATOR HCAR-RELATED"/>
    <property type="match status" value="1"/>
</dbReference>
<evidence type="ECO:0000313" key="7">
    <source>
        <dbReference type="EMBL" id="WPB83437.1"/>
    </source>
</evidence>
<evidence type="ECO:0000313" key="8">
    <source>
        <dbReference type="Proteomes" id="UP001305521"/>
    </source>
</evidence>
<dbReference type="PANTHER" id="PTHR30346:SF26">
    <property type="entry name" value="HYDROGEN PEROXIDE-INDUCIBLE GENES ACTIVATOR"/>
    <property type="match status" value="1"/>
</dbReference>
<keyword evidence="3" id="KW-0238">DNA-binding</keyword>
<dbReference type="InterPro" id="IPR005119">
    <property type="entry name" value="LysR_subst-bd"/>
</dbReference>
<dbReference type="SUPFAM" id="SSF46785">
    <property type="entry name" value="Winged helix' DNA-binding domain"/>
    <property type="match status" value="1"/>
</dbReference>
<dbReference type="RefSeq" id="WP_318647413.1">
    <property type="nucleotide sequence ID" value="NZ_CP137852.1"/>
</dbReference>
<gene>
    <name evidence="7" type="ORF">R9Z33_15145</name>
</gene>
<sequence>MNLAGLSLRDLEYITAVAEHLHFGRAAQACGVSQPTLSGQLRKLEEFLGVEIFERSPRGVLVTRRGEEVVAQAKRIISEARRLFEVVRIGAEPLTGTLRLGVISTLGPYLVPFLLKPLRARYPELKLLLTEGHTRVLVRQLEEGELDALLATSPIGDSELVELPLFREELALAVPRDHPLAQVEAVNPDDIPVPELILLAEGHCLRDQALELCPSRLREGSAELQAASLETLRQMIAAGSGVSFMPQLAIQVGALLDDMVAYRRIAGGQHMRDVALFHRPSFGRIRDIRLLRQSIGEILAEQSAVKVHKPGGRARESA</sequence>
<dbReference type="Gene3D" id="3.40.190.10">
    <property type="entry name" value="Periplasmic binding protein-like II"/>
    <property type="match status" value="2"/>
</dbReference>
<evidence type="ECO:0000256" key="2">
    <source>
        <dbReference type="ARBA" id="ARBA00023015"/>
    </source>
</evidence>
<evidence type="ECO:0000259" key="6">
    <source>
        <dbReference type="PROSITE" id="PS50931"/>
    </source>
</evidence>
<accession>A0ABZ0PD83</accession>
<feature type="domain" description="HTH lysR-type" evidence="6">
    <location>
        <begin position="6"/>
        <end position="63"/>
    </location>
</feature>
<dbReference type="InterPro" id="IPR036390">
    <property type="entry name" value="WH_DNA-bd_sf"/>
</dbReference>
<dbReference type="PROSITE" id="PS50931">
    <property type="entry name" value="HTH_LYSR"/>
    <property type="match status" value="1"/>
</dbReference>
<evidence type="ECO:0000256" key="3">
    <source>
        <dbReference type="ARBA" id="ARBA00023125"/>
    </source>
</evidence>
<dbReference type="EMBL" id="CP137852">
    <property type="protein sequence ID" value="WPB83437.1"/>
    <property type="molecule type" value="Genomic_DNA"/>
</dbReference>
<keyword evidence="5" id="KW-0804">Transcription</keyword>
<protein>
    <submittedName>
        <fullName evidence="7">LysR substrate-binding domain-containing protein</fullName>
    </submittedName>
</protein>
<dbReference type="Gene3D" id="1.10.10.10">
    <property type="entry name" value="Winged helix-like DNA-binding domain superfamily/Winged helix DNA-binding domain"/>
    <property type="match status" value="1"/>
</dbReference>
<name>A0ABZ0PD83_9PROT</name>
<dbReference type="CDD" id="cd08411">
    <property type="entry name" value="PBP2_OxyR"/>
    <property type="match status" value="1"/>
</dbReference>
<keyword evidence="8" id="KW-1185">Reference proteome</keyword>
<dbReference type="PRINTS" id="PR00039">
    <property type="entry name" value="HTHLYSR"/>
</dbReference>
<keyword evidence="4" id="KW-0010">Activator</keyword>
<evidence type="ECO:0000256" key="4">
    <source>
        <dbReference type="ARBA" id="ARBA00023159"/>
    </source>
</evidence>
<dbReference type="Proteomes" id="UP001305521">
    <property type="component" value="Chromosome"/>
</dbReference>
<dbReference type="SUPFAM" id="SSF53850">
    <property type="entry name" value="Periplasmic binding protein-like II"/>
    <property type="match status" value="1"/>
</dbReference>
<organism evidence="7 8">
    <name type="scientific">Sediminicoccus rosea</name>
    <dbReference type="NCBI Taxonomy" id="1225128"/>
    <lineage>
        <taxon>Bacteria</taxon>
        <taxon>Pseudomonadati</taxon>
        <taxon>Pseudomonadota</taxon>
        <taxon>Alphaproteobacteria</taxon>
        <taxon>Acetobacterales</taxon>
        <taxon>Roseomonadaceae</taxon>
        <taxon>Sediminicoccus</taxon>
    </lineage>
</organism>
<proteinExistence type="inferred from homology"/>
<dbReference type="Pfam" id="PF00126">
    <property type="entry name" value="HTH_1"/>
    <property type="match status" value="1"/>
</dbReference>
<keyword evidence="2" id="KW-0805">Transcription regulation</keyword>
<dbReference type="InterPro" id="IPR000847">
    <property type="entry name" value="LysR_HTH_N"/>
</dbReference>
<comment type="similarity">
    <text evidence="1">Belongs to the LysR transcriptional regulatory family.</text>
</comment>